<dbReference type="EMBL" id="BFEA01000030">
    <property type="protein sequence ID" value="GBG62601.1"/>
    <property type="molecule type" value="Genomic_DNA"/>
</dbReference>
<reference evidence="2 3" key="1">
    <citation type="journal article" date="2018" name="Cell">
        <title>The Chara Genome: Secondary Complexity and Implications for Plant Terrestrialization.</title>
        <authorList>
            <person name="Nishiyama T."/>
            <person name="Sakayama H."/>
            <person name="Vries J.D."/>
            <person name="Buschmann H."/>
            <person name="Saint-Marcoux D."/>
            <person name="Ullrich K.K."/>
            <person name="Haas F.B."/>
            <person name="Vanderstraeten L."/>
            <person name="Becker D."/>
            <person name="Lang D."/>
            <person name="Vosolsobe S."/>
            <person name="Rombauts S."/>
            <person name="Wilhelmsson P.K.I."/>
            <person name="Janitza P."/>
            <person name="Kern R."/>
            <person name="Heyl A."/>
            <person name="Rumpler F."/>
            <person name="Villalobos L.I.A.C."/>
            <person name="Clay J.M."/>
            <person name="Skokan R."/>
            <person name="Toyoda A."/>
            <person name="Suzuki Y."/>
            <person name="Kagoshima H."/>
            <person name="Schijlen E."/>
            <person name="Tajeshwar N."/>
            <person name="Catarino B."/>
            <person name="Hetherington A.J."/>
            <person name="Saltykova A."/>
            <person name="Bonnot C."/>
            <person name="Breuninger H."/>
            <person name="Symeonidi A."/>
            <person name="Radhakrishnan G.V."/>
            <person name="Van Nieuwerburgh F."/>
            <person name="Deforce D."/>
            <person name="Chang C."/>
            <person name="Karol K.G."/>
            <person name="Hedrich R."/>
            <person name="Ulvskov P."/>
            <person name="Glockner G."/>
            <person name="Delwiche C.F."/>
            <person name="Petrasek J."/>
            <person name="Van de Peer Y."/>
            <person name="Friml J."/>
            <person name="Beilby M."/>
            <person name="Dolan L."/>
            <person name="Kohara Y."/>
            <person name="Sugano S."/>
            <person name="Fujiyama A."/>
            <person name="Delaux P.-M."/>
            <person name="Quint M."/>
            <person name="TheiBen G."/>
            <person name="Hagemann M."/>
            <person name="Harholt J."/>
            <person name="Dunand C."/>
            <person name="Zachgo S."/>
            <person name="Langdale J."/>
            <person name="Maumus F."/>
            <person name="Straeten D.V.D."/>
            <person name="Gould S.B."/>
            <person name="Rensing S.A."/>
        </authorList>
    </citation>
    <scope>NUCLEOTIDE SEQUENCE [LARGE SCALE GENOMIC DNA]</scope>
    <source>
        <strain evidence="2 3">S276</strain>
    </source>
</reference>
<sequence>MTTPAALKVLCDAPAAPTPMLCLTADSCSLVTPSRPKPNRGAAEVPYASTITTSSAWKSAVCSELDSSTRCLFGLGMCPLPLLVSPSSPAPLSFLAFMDAFLGAISSATQQRRTRGRRSTWKYDAWRSTTATSTKEHMDVAQSWWAGAATMMASQKRARACGALRGTARSAQSSNVETQRAGRVGVRLRITAQMTPSETWKMEYCRTDCGPESPFQRDDVRHDEGRRDAKREGDDDDDRPLVTRLKGSAKEDGLKERSKLWVDCDSFWGQGPGKPLREAVGECADYFIAIANGDAGAEPPTMLILPPNDVPLFKVEDPAQREPALRRARSVEKLVLHAIHGWIFKSSSRSVGFARAKSYVSIDIATTVTRAVWQGQEWSNVVSPALVYHTLAMNMDVPLWFAGVKIVDRPEDDDMAARQEATVLRIAEC</sequence>
<dbReference type="AlphaFoldDB" id="A0A388JXQ5"/>
<name>A0A388JXQ5_CHABU</name>
<dbReference type="Gramene" id="GBG62601">
    <property type="protein sequence ID" value="GBG62601"/>
    <property type="gene ID" value="CBR_g31237"/>
</dbReference>
<evidence type="ECO:0000313" key="2">
    <source>
        <dbReference type="EMBL" id="GBG62601.1"/>
    </source>
</evidence>
<organism evidence="2 3">
    <name type="scientific">Chara braunii</name>
    <name type="common">Braun's stonewort</name>
    <dbReference type="NCBI Taxonomy" id="69332"/>
    <lineage>
        <taxon>Eukaryota</taxon>
        <taxon>Viridiplantae</taxon>
        <taxon>Streptophyta</taxon>
        <taxon>Charophyceae</taxon>
        <taxon>Charales</taxon>
        <taxon>Characeae</taxon>
        <taxon>Chara</taxon>
    </lineage>
</organism>
<evidence type="ECO:0000313" key="3">
    <source>
        <dbReference type="Proteomes" id="UP000265515"/>
    </source>
</evidence>
<accession>A0A388JXQ5</accession>
<dbReference type="Proteomes" id="UP000265515">
    <property type="component" value="Unassembled WGS sequence"/>
</dbReference>
<protein>
    <recommendedName>
        <fullName evidence="4">Reverse transcriptase domain-containing protein</fullName>
    </recommendedName>
</protein>
<proteinExistence type="predicted"/>
<evidence type="ECO:0008006" key="4">
    <source>
        <dbReference type="Google" id="ProtNLM"/>
    </source>
</evidence>
<comment type="caution">
    <text evidence="2">The sequence shown here is derived from an EMBL/GenBank/DDBJ whole genome shotgun (WGS) entry which is preliminary data.</text>
</comment>
<evidence type="ECO:0000256" key="1">
    <source>
        <dbReference type="SAM" id="MobiDB-lite"/>
    </source>
</evidence>
<feature type="region of interest" description="Disordered" evidence="1">
    <location>
        <begin position="211"/>
        <end position="250"/>
    </location>
</feature>
<feature type="compositionally biased region" description="Basic and acidic residues" evidence="1">
    <location>
        <begin position="215"/>
        <end position="233"/>
    </location>
</feature>
<keyword evidence="3" id="KW-1185">Reference proteome</keyword>
<gene>
    <name evidence="2" type="ORF">CBR_g31237</name>
</gene>